<keyword evidence="5 13" id="KW-0349">Heme</keyword>
<evidence type="ECO:0000256" key="3">
    <source>
        <dbReference type="ARBA" id="ARBA00004406"/>
    </source>
</evidence>
<dbReference type="VEuPathDB" id="VectorBase:CSON013847"/>
<accession>A0A336M917</accession>
<dbReference type="FunFam" id="1.10.630.10:FF:000042">
    <property type="entry name" value="Cytochrome P450"/>
    <property type="match status" value="1"/>
</dbReference>
<dbReference type="InterPro" id="IPR001128">
    <property type="entry name" value="Cyt_P450"/>
</dbReference>
<dbReference type="InterPro" id="IPR036396">
    <property type="entry name" value="Cyt_P450_sf"/>
</dbReference>
<protein>
    <submittedName>
        <fullName evidence="15">CSON013847 protein</fullName>
    </submittedName>
</protein>
<evidence type="ECO:0000256" key="8">
    <source>
        <dbReference type="ARBA" id="ARBA00022848"/>
    </source>
</evidence>
<dbReference type="EMBL" id="UFQT01000727">
    <property type="protein sequence ID" value="SSX26766.1"/>
    <property type="molecule type" value="Genomic_DNA"/>
</dbReference>
<dbReference type="PRINTS" id="PR00463">
    <property type="entry name" value="EP450I"/>
</dbReference>
<evidence type="ECO:0000256" key="9">
    <source>
        <dbReference type="ARBA" id="ARBA00023002"/>
    </source>
</evidence>
<dbReference type="SUPFAM" id="SSF48264">
    <property type="entry name" value="Cytochrome P450"/>
    <property type="match status" value="2"/>
</dbReference>
<keyword evidence="11" id="KW-0503">Monooxygenase</keyword>
<keyword evidence="10 13" id="KW-0408">Iron</keyword>
<dbReference type="PROSITE" id="PS00086">
    <property type="entry name" value="CYTOCHROME_P450"/>
    <property type="match status" value="1"/>
</dbReference>
<evidence type="ECO:0000256" key="10">
    <source>
        <dbReference type="ARBA" id="ARBA00023004"/>
    </source>
</evidence>
<evidence type="ECO:0000256" key="13">
    <source>
        <dbReference type="PIRSR" id="PIRSR602401-1"/>
    </source>
</evidence>
<dbReference type="AlphaFoldDB" id="A0A336M917"/>
<comment type="subcellular location">
    <subcellularLocation>
        <location evidence="3">Endoplasmic reticulum membrane</location>
        <topology evidence="3">Peripheral membrane protein</topology>
    </subcellularLocation>
    <subcellularLocation>
        <location evidence="2">Microsome membrane</location>
        <topology evidence="2">Peripheral membrane protein</topology>
    </subcellularLocation>
</comment>
<evidence type="ECO:0000256" key="1">
    <source>
        <dbReference type="ARBA" id="ARBA00001971"/>
    </source>
</evidence>
<dbReference type="GO" id="GO:0016705">
    <property type="term" value="F:oxidoreductase activity, acting on paired donors, with incorporation or reduction of molecular oxygen"/>
    <property type="evidence" value="ECO:0007669"/>
    <property type="project" value="InterPro"/>
</dbReference>
<keyword evidence="6 13" id="KW-0479">Metal-binding</keyword>
<feature type="binding site" description="axial binding residue" evidence="13">
    <location>
        <position position="708"/>
    </location>
    <ligand>
        <name>heme</name>
        <dbReference type="ChEBI" id="CHEBI:30413"/>
    </ligand>
    <ligandPart>
        <name>Fe</name>
        <dbReference type="ChEBI" id="CHEBI:18248"/>
    </ligandPart>
</feature>
<evidence type="ECO:0000313" key="15">
    <source>
        <dbReference type="EMBL" id="SSX26766.1"/>
    </source>
</evidence>
<evidence type="ECO:0000256" key="4">
    <source>
        <dbReference type="ARBA" id="ARBA00010617"/>
    </source>
</evidence>
<dbReference type="EMBL" id="UFQS01000727">
    <property type="protein sequence ID" value="SSX06416.1"/>
    <property type="molecule type" value="Genomic_DNA"/>
</dbReference>
<evidence type="ECO:0000313" key="14">
    <source>
        <dbReference type="EMBL" id="SSX06416.1"/>
    </source>
</evidence>
<gene>
    <name evidence="15" type="primary">CSON013847</name>
</gene>
<dbReference type="InterPro" id="IPR017972">
    <property type="entry name" value="Cyt_P450_CS"/>
</dbReference>
<dbReference type="CDD" id="cd11056">
    <property type="entry name" value="CYP6-like"/>
    <property type="match status" value="2"/>
</dbReference>
<sequence length="764" mass="89646">MITFILICVTLAIIYFYIFEWKYKYWQRHGIPYIEPKFPFGTMKIGGEKHLGHHMLDDYLKLKNKGPIFGWYRLLEPVIVVSDPKLAKDILIKDFKSFHSRGLYENRRDEPMISHLFILSGQQWKQMRDKLTPVFTSGKMKYMMPTILNVAQELVDAMSDEMKIDSCLDMKEWMARFTTDVIGTCAFGIECNSLRNPDAKFREMGRRVLDFGLNFKRVIFGQNFPKFAKLIRMKVLSSNIREFFFGVIKETLEYRDQNKVKRNDFIDLLLQMWNKNKTNDEKDWDMDGLSTWEIAAQAFVFFLAGFESSSNALSYTLLEFAKNMDIQNKARDHVREIIKKNEPVIVVSDPKLAKDILIKDFKSFHSRGLYENRRDEPMISHLFVLSGQQWKQMRDKLTPVFTSGKMKYMMPTILNVAQELVDAMSDEMKIDSCLDMKEWMARFTTDVIGTCAFGIECNSLRNPNAKFREMGRQVLDFGLNFKRVIFGQNFPKFAKLIRMKVLSSNIREFFFGVIKETLEYRDQNNIKRNDFIDLLLQMWNKNKTNDEKDWDMEGLSTYEIAAQAFVFFFAGFESSSNALSYTLLEFAKNMDVQNKARDHVREIIKKNGDKITYEMLQELDYLDQCLLENLRKSPLGPFVFRVANENYPVPNTNYTIYKGQSVFIPLLGYQLDPEYYPNPDEYKPERFETKESRNSQVFMPFGDGQRICIGERFAKMEIKLALTLLLMNFEFSLSEKTVYPPVLNTNVPIMAIKEGLYLNVKKLK</sequence>
<name>A0A336M917_CULSO</name>
<evidence type="ECO:0000256" key="2">
    <source>
        <dbReference type="ARBA" id="ARBA00004174"/>
    </source>
</evidence>
<keyword evidence="9" id="KW-0560">Oxidoreductase</keyword>
<keyword evidence="8" id="KW-0492">Microsome</keyword>
<dbReference type="GO" id="GO:0004497">
    <property type="term" value="F:monooxygenase activity"/>
    <property type="evidence" value="ECO:0007669"/>
    <property type="project" value="UniProtKB-KW"/>
</dbReference>
<reference evidence="15" key="2">
    <citation type="submission" date="2018-07" db="EMBL/GenBank/DDBJ databases">
        <authorList>
            <person name="Quirk P.G."/>
            <person name="Krulwich T.A."/>
        </authorList>
    </citation>
    <scope>NUCLEOTIDE SEQUENCE</scope>
</reference>
<dbReference type="GO" id="GO:0005789">
    <property type="term" value="C:endoplasmic reticulum membrane"/>
    <property type="evidence" value="ECO:0007669"/>
    <property type="project" value="UniProtKB-SubCell"/>
</dbReference>
<dbReference type="InterPro" id="IPR002401">
    <property type="entry name" value="Cyt_P450_E_grp-I"/>
</dbReference>
<evidence type="ECO:0000256" key="7">
    <source>
        <dbReference type="ARBA" id="ARBA00022824"/>
    </source>
</evidence>
<dbReference type="PRINTS" id="PR00385">
    <property type="entry name" value="P450"/>
</dbReference>
<dbReference type="PANTHER" id="PTHR24292:SF100">
    <property type="entry name" value="CYTOCHROME P450 6A16, ISOFORM B-RELATED"/>
    <property type="match status" value="1"/>
</dbReference>
<reference evidence="14" key="1">
    <citation type="submission" date="2018-04" db="EMBL/GenBank/DDBJ databases">
        <authorList>
            <person name="Go L.Y."/>
            <person name="Mitchell J.A."/>
        </authorList>
    </citation>
    <scope>NUCLEOTIDE SEQUENCE</scope>
    <source>
        <tissue evidence="14">Whole organism</tissue>
    </source>
</reference>
<evidence type="ECO:0000256" key="12">
    <source>
        <dbReference type="ARBA" id="ARBA00023136"/>
    </source>
</evidence>
<proteinExistence type="inferred from homology"/>
<keyword evidence="7" id="KW-0256">Endoplasmic reticulum</keyword>
<comment type="cofactor">
    <cofactor evidence="1 13">
        <name>heme</name>
        <dbReference type="ChEBI" id="CHEBI:30413"/>
    </cofactor>
</comment>
<evidence type="ECO:0000256" key="5">
    <source>
        <dbReference type="ARBA" id="ARBA00022617"/>
    </source>
</evidence>
<dbReference type="GO" id="GO:0020037">
    <property type="term" value="F:heme binding"/>
    <property type="evidence" value="ECO:0007669"/>
    <property type="project" value="InterPro"/>
</dbReference>
<dbReference type="OMA" id="EMKIMIF"/>
<dbReference type="Pfam" id="PF00067">
    <property type="entry name" value="p450"/>
    <property type="match status" value="1"/>
</dbReference>
<organism evidence="15">
    <name type="scientific">Culicoides sonorensis</name>
    <name type="common">Biting midge</name>
    <dbReference type="NCBI Taxonomy" id="179676"/>
    <lineage>
        <taxon>Eukaryota</taxon>
        <taxon>Metazoa</taxon>
        <taxon>Ecdysozoa</taxon>
        <taxon>Arthropoda</taxon>
        <taxon>Hexapoda</taxon>
        <taxon>Insecta</taxon>
        <taxon>Pterygota</taxon>
        <taxon>Neoptera</taxon>
        <taxon>Endopterygota</taxon>
        <taxon>Diptera</taxon>
        <taxon>Nematocera</taxon>
        <taxon>Chironomoidea</taxon>
        <taxon>Ceratopogonidae</taxon>
        <taxon>Ceratopogoninae</taxon>
        <taxon>Culicoides</taxon>
        <taxon>Monoculicoides</taxon>
    </lineage>
</organism>
<dbReference type="InterPro" id="IPR050476">
    <property type="entry name" value="Insect_CytP450_Detox"/>
</dbReference>
<dbReference type="PANTHER" id="PTHR24292">
    <property type="entry name" value="CYTOCHROME P450"/>
    <property type="match status" value="1"/>
</dbReference>
<dbReference type="GO" id="GO:0005506">
    <property type="term" value="F:iron ion binding"/>
    <property type="evidence" value="ECO:0007669"/>
    <property type="project" value="InterPro"/>
</dbReference>
<evidence type="ECO:0000256" key="6">
    <source>
        <dbReference type="ARBA" id="ARBA00022723"/>
    </source>
</evidence>
<evidence type="ECO:0000256" key="11">
    <source>
        <dbReference type="ARBA" id="ARBA00023033"/>
    </source>
</evidence>
<dbReference type="Gene3D" id="1.10.630.10">
    <property type="entry name" value="Cytochrome P450"/>
    <property type="match status" value="2"/>
</dbReference>
<keyword evidence="12" id="KW-0472">Membrane</keyword>
<comment type="similarity">
    <text evidence="4">Belongs to the cytochrome P450 family.</text>
</comment>